<sequence length="163" mass="18273">MSTMDNLKEAFAGESQANRKYLAFAKKADEEGYHQVAKLFRAAAAAETVHAMNHLDAMDAVRSTEENLREAIEGETAEFEDMYPGFIEEAEAEGHEQARWSFDVANRVEKIHAELYKKALENLGSNVEVDYYVCNWCGNTVEGEAPSRCPICGAPKDEFKKID</sequence>
<dbReference type="CDD" id="cd00729">
    <property type="entry name" value="rubredoxin_SM"/>
    <property type="match status" value="1"/>
</dbReference>
<dbReference type="InterPro" id="IPR009040">
    <property type="entry name" value="Ferritin-like_diiron"/>
</dbReference>
<gene>
    <name evidence="5" type="ORF">C7452_0558</name>
</gene>
<dbReference type="SUPFAM" id="SSF57802">
    <property type="entry name" value="Rubredoxin-like"/>
    <property type="match status" value="1"/>
</dbReference>
<dbReference type="InterPro" id="IPR003251">
    <property type="entry name" value="Rr_diiron-bd_dom"/>
</dbReference>
<dbReference type="GO" id="GO:0005506">
    <property type="term" value="F:iron ion binding"/>
    <property type="evidence" value="ECO:0007669"/>
    <property type="project" value="InterPro"/>
</dbReference>
<evidence type="ECO:0000259" key="4">
    <source>
        <dbReference type="PROSITE" id="PS50905"/>
    </source>
</evidence>
<dbReference type="PANTHER" id="PTHR33746">
    <property type="entry name" value="RUBRERYTHRIN"/>
    <property type="match status" value="1"/>
</dbReference>
<dbReference type="GO" id="GO:0016491">
    <property type="term" value="F:oxidoreductase activity"/>
    <property type="evidence" value="ECO:0007669"/>
    <property type="project" value="InterPro"/>
</dbReference>
<dbReference type="InterPro" id="IPR024934">
    <property type="entry name" value="Rubredoxin-like_dom"/>
</dbReference>
<proteinExistence type="predicted"/>
<dbReference type="InterPro" id="IPR052753">
    <property type="entry name" value="Rbr2/Nigerythrin"/>
</dbReference>
<dbReference type="EMBL" id="QREL01000001">
    <property type="protein sequence ID" value="REE28544.1"/>
    <property type="molecule type" value="Genomic_DNA"/>
</dbReference>
<dbReference type="CDD" id="cd01041">
    <property type="entry name" value="Rubrerythrin"/>
    <property type="match status" value="1"/>
</dbReference>
<evidence type="ECO:0000313" key="6">
    <source>
        <dbReference type="Proteomes" id="UP000256864"/>
    </source>
</evidence>
<feature type="domain" description="Rubredoxin-like" evidence="3">
    <location>
        <begin position="129"/>
        <end position="162"/>
    </location>
</feature>
<dbReference type="GeneID" id="82297274"/>
<feature type="domain" description="Ferritin-like diiron" evidence="4">
    <location>
        <begin position="1"/>
        <end position="127"/>
    </location>
</feature>
<dbReference type="Gene3D" id="2.20.28.10">
    <property type="match status" value="1"/>
</dbReference>
<organism evidence="5 6">
    <name type="scientific">Methanothermobacter defluvii</name>
    <dbReference type="NCBI Taxonomy" id="49339"/>
    <lineage>
        <taxon>Archaea</taxon>
        <taxon>Methanobacteriati</taxon>
        <taxon>Methanobacteriota</taxon>
        <taxon>Methanomada group</taxon>
        <taxon>Methanobacteria</taxon>
        <taxon>Methanobacteriales</taxon>
        <taxon>Methanobacteriaceae</taxon>
        <taxon>Methanothermobacter</taxon>
    </lineage>
</organism>
<dbReference type="RefSeq" id="WP_010876457.1">
    <property type="nucleotide sequence ID" value="NZ_QREL01000001.1"/>
</dbReference>
<keyword evidence="1" id="KW-0813">Transport</keyword>
<accession>A0A371NDM6</accession>
<dbReference type="PANTHER" id="PTHR33746:SF4">
    <property type="entry name" value="RUBRERYTHRIN"/>
    <property type="match status" value="1"/>
</dbReference>
<reference evidence="5 6" key="1">
    <citation type="submission" date="2018-07" db="EMBL/GenBank/DDBJ databases">
        <title>Genomic Encyclopedia of Type Strains, Phase IV (KMG-IV): sequencing the most valuable type-strain genomes for metagenomic binning, comparative biology and taxonomic classification.</title>
        <authorList>
            <person name="Goeker M."/>
        </authorList>
    </citation>
    <scope>NUCLEOTIDE SEQUENCE [LARGE SCALE GENOMIC DNA]</scope>
    <source>
        <strain evidence="5 6">DSM 7466</strain>
    </source>
</reference>
<protein>
    <submittedName>
        <fullName evidence="5">Rubrerythrin</fullName>
    </submittedName>
</protein>
<evidence type="ECO:0000313" key="5">
    <source>
        <dbReference type="EMBL" id="REE28544.1"/>
    </source>
</evidence>
<evidence type="ECO:0000259" key="3">
    <source>
        <dbReference type="PROSITE" id="PS50903"/>
    </source>
</evidence>
<dbReference type="InterPro" id="IPR009078">
    <property type="entry name" value="Ferritin-like_SF"/>
</dbReference>
<evidence type="ECO:0000256" key="2">
    <source>
        <dbReference type="ARBA" id="ARBA00022982"/>
    </source>
</evidence>
<dbReference type="SUPFAM" id="SSF47240">
    <property type="entry name" value="Ferritin-like"/>
    <property type="match status" value="1"/>
</dbReference>
<dbReference type="PROSITE" id="PS50903">
    <property type="entry name" value="RUBREDOXIN_LIKE"/>
    <property type="match status" value="1"/>
</dbReference>
<dbReference type="InterPro" id="IPR048574">
    <property type="entry name" value="RUBY_RBDX"/>
</dbReference>
<dbReference type="Pfam" id="PF02915">
    <property type="entry name" value="Rubrerythrin"/>
    <property type="match status" value="1"/>
</dbReference>
<keyword evidence="2" id="KW-0249">Electron transport</keyword>
<dbReference type="Proteomes" id="UP000256864">
    <property type="component" value="Unassembled WGS sequence"/>
</dbReference>
<dbReference type="PROSITE" id="PS50905">
    <property type="entry name" value="FERRITIN_LIKE"/>
    <property type="match status" value="1"/>
</dbReference>
<name>A0A371NDM6_9EURY</name>
<dbReference type="InterPro" id="IPR012347">
    <property type="entry name" value="Ferritin-like"/>
</dbReference>
<evidence type="ECO:0000256" key="1">
    <source>
        <dbReference type="ARBA" id="ARBA00022448"/>
    </source>
</evidence>
<dbReference type="Pfam" id="PF21349">
    <property type="entry name" value="RUBY_RBDX"/>
    <property type="match status" value="1"/>
</dbReference>
<keyword evidence="6" id="KW-1185">Reference proteome</keyword>
<dbReference type="AlphaFoldDB" id="A0A371NDM6"/>
<comment type="caution">
    <text evidence="5">The sequence shown here is derived from an EMBL/GenBank/DDBJ whole genome shotgun (WGS) entry which is preliminary data.</text>
</comment>
<dbReference type="Gene3D" id="1.20.1260.10">
    <property type="match status" value="1"/>
</dbReference>